<proteinExistence type="predicted"/>
<keyword evidence="2" id="KW-1185">Reference proteome</keyword>
<dbReference type="GeneID" id="30072519"/>
<reference evidence="1 2" key="1">
    <citation type="journal article" date="2010" name="Nature">
        <title>Comparative genomics reveals mobile pathogenicity chromosomes in Fusarium.</title>
        <authorList>
            <person name="Ma L.J."/>
            <person name="van der Does H.C."/>
            <person name="Borkovich K.A."/>
            <person name="Coleman J.J."/>
            <person name="Daboussi M.J."/>
            <person name="Di Pietro A."/>
            <person name="Dufresne M."/>
            <person name="Freitag M."/>
            <person name="Grabherr M."/>
            <person name="Henrissat B."/>
            <person name="Houterman P.M."/>
            <person name="Kang S."/>
            <person name="Shim W.B."/>
            <person name="Woloshuk C."/>
            <person name="Xie X."/>
            <person name="Xu J.R."/>
            <person name="Antoniw J."/>
            <person name="Baker S.E."/>
            <person name="Bluhm B.H."/>
            <person name="Breakspear A."/>
            <person name="Brown D.W."/>
            <person name="Butchko R.A."/>
            <person name="Chapman S."/>
            <person name="Coulson R."/>
            <person name="Coutinho P.M."/>
            <person name="Danchin E.G."/>
            <person name="Diener A."/>
            <person name="Gale L.R."/>
            <person name="Gardiner D.M."/>
            <person name="Goff S."/>
            <person name="Hammond-Kosack K.E."/>
            <person name="Hilburn K."/>
            <person name="Hua-Van A."/>
            <person name="Jonkers W."/>
            <person name="Kazan K."/>
            <person name="Kodira C.D."/>
            <person name="Koehrsen M."/>
            <person name="Kumar L."/>
            <person name="Lee Y.H."/>
            <person name="Li L."/>
            <person name="Manners J.M."/>
            <person name="Miranda-Saavedra D."/>
            <person name="Mukherjee M."/>
            <person name="Park G."/>
            <person name="Park J."/>
            <person name="Park S.Y."/>
            <person name="Proctor R.H."/>
            <person name="Regev A."/>
            <person name="Ruiz-Roldan M.C."/>
            <person name="Sain D."/>
            <person name="Sakthikumar S."/>
            <person name="Sykes S."/>
            <person name="Schwartz D.C."/>
            <person name="Turgeon B.G."/>
            <person name="Wapinski I."/>
            <person name="Yoder O."/>
            <person name="Young S."/>
            <person name="Zeng Q."/>
            <person name="Zhou S."/>
            <person name="Galagan J."/>
            <person name="Cuomo C.A."/>
            <person name="Kistler H.C."/>
            <person name="Rep M."/>
        </authorList>
    </citation>
    <scope>NUCLEOTIDE SEQUENCE [LARGE SCALE GENOMIC DNA]</scope>
    <source>
        <strain evidence="2">M3125 / FGSC 7600</strain>
    </source>
</reference>
<name>W7MAD0_GIBM7</name>
<sequence length="151" mass="16426">MTRVYVVLPYTAVTLNALTAFTHIVKLCVVGTFSHACCVVTCIREVYVMARCIANMGPPGRGCRCSLEFDAGICAFDGCICTTSSPAHSEHALHEVGFFANSTQGKTMKGFHRQLSSCLSLFLSPLQMKYSLMATVELMGGLAIMVRFVRT</sequence>
<accession>W7MAD0</accession>
<dbReference type="Proteomes" id="UP000009096">
    <property type="component" value="Chromosome 3"/>
</dbReference>
<evidence type="ECO:0000313" key="1">
    <source>
        <dbReference type="EMBL" id="EWG44394.1"/>
    </source>
</evidence>
<dbReference type="RefSeq" id="XP_018750585.1">
    <property type="nucleotide sequence ID" value="XM_018904834.1"/>
</dbReference>
<protein>
    <submittedName>
        <fullName evidence="1">Uncharacterized protein</fullName>
    </submittedName>
</protein>
<gene>
    <name evidence="1" type="ORF">FVEG_15643</name>
</gene>
<dbReference type="EMBL" id="DS022247">
    <property type="protein sequence ID" value="EWG44394.1"/>
    <property type="molecule type" value="Genomic_DNA"/>
</dbReference>
<dbReference type="AlphaFoldDB" id="W7MAD0"/>
<organism evidence="1 2">
    <name type="scientific">Gibberella moniliformis (strain M3125 / FGSC 7600)</name>
    <name type="common">Maize ear and stalk rot fungus</name>
    <name type="synonym">Fusarium verticillioides</name>
    <dbReference type="NCBI Taxonomy" id="334819"/>
    <lineage>
        <taxon>Eukaryota</taxon>
        <taxon>Fungi</taxon>
        <taxon>Dikarya</taxon>
        <taxon>Ascomycota</taxon>
        <taxon>Pezizomycotina</taxon>
        <taxon>Sordariomycetes</taxon>
        <taxon>Hypocreomycetidae</taxon>
        <taxon>Hypocreales</taxon>
        <taxon>Nectriaceae</taxon>
        <taxon>Fusarium</taxon>
        <taxon>Fusarium fujikuroi species complex</taxon>
    </lineage>
</organism>
<dbReference type="VEuPathDB" id="FungiDB:FVEG_15643"/>
<evidence type="ECO:0000313" key="2">
    <source>
        <dbReference type="Proteomes" id="UP000009096"/>
    </source>
</evidence>
<dbReference type="KEGG" id="fvr:FVEG_15643"/>